<feature type="domain" description="Rhodanese" evidence="1">
    <location>
        <begin position="19"/>
        <end position="99"/>
    </location>
</feature>
<reference evidence="2 3" key="1">
    <citation type="submission" date="2019-08" db="EMBL/GenBank/DDBJ databases">
        <title>Genomes of Antarctic Bizionia species.</title>
        <authorList>
            <person name="Bowman J.P."/>
        </authorList>
    </citation>
    <scope>NUCLEOTIDE SEQUENCE [LARGE SCALE GENOMIC DNA]</scope>
    <source>
        <strain evidence="2 3">HFD</strain>
    </source>
</reference>
<dbReference type="InterPro" id="IPR050229">
    <property type="entry name" value="GlpE_sulfurtransferase"/>
</dbReference>
<dbReference type="Proteomes" id="UP000323324">
    <property type="component" value="Unassembled WGS sequence"/>
</dbReference>
<dbReference type="InterPro" id="IPR001763">
    <property type="entry name" value="Rhodanese-like_dom"/>
</dbReference>
<evidence type="ECO:0000259" key="1">
    <source>
        <dbReference type="PROSITE" id="PS50206"/>
    </source>
</evidence>
<dbReference type="PANTHER" id="PTHR43031">
    <property type="entry name" value="FAD-DEPENDENT OXIDOREDUCTASE"/>
    <property type="match status" value="1"/>
</dbReference>
<keyword evidence="3" id="KW-1185">Reference proteome</keyword>
<dbReference type="PANTHER" id="PTHR43031:SF1">
    <property type="entry name" value="PYRIDINE NUCLEOTIDE-DISULPHIDE OXIDOREDUCTASE"/>
    <property type="match status" value="1"/>
</dbReference>
<dbReference type="Pfam" id="PF00581">
    <property type="entry name" value="Rhodanese"/>
    <property type="match status" value="1"/>
</dbReference>
<protein>
    <submittedName>
        <fullName evidence="2">Rhodanese-like domain-containing protein</fullName>
    </submittedName>
</protein>
<evidence type="ECO:0000313" key="2">
    <source>
        <dbReference type="EMBL" id="TYB72531.1"/>
    </source>
</evidence>
<dbReference type="SMART" id="SM00450">
    <property type="entry name" value="RHOD"/>
    <property type="match status" value="1"/>
</dbReference>
<proteinExistence type="predicted"/>
<name>A0A8H2LD08_9FLAO</name>
<dbReference type="CDD" id="cd00158">
    <property type="entry name" value="RHOD"/>
    <property type="match status" value="1"/>
</dbReference>
<dbReference type="InterPro" id="IPR036873">
    <property type="entry name" value="Rhodanese-like_dom_sf"/>
</dbReference>
<gene>
    <name evidence="2" type="ORF">ES676_11230</name>
</gene>
<dbReference type="RefSeq" id="WP_148370424.1">
    <property type="nucleotide sequence ID" value="NZ_VSKM01000011.1"/>
</dbReference>
<sequence>MGLLDFIFGAKKREVHAFLDNNAVILDVRSQREWDNGHIANSVHIPLDELNTRVQEVKALNKPIITCCASGVRSSKAAKFLNLNNISATNGGGWLGLKSKL</sequence>
<dbReference type="SUPFAM" id="SSF52821">
    <property type="entry name" value="Rhodanese/Cell cycle control phosphatase"/>
    <property type="match status" value="1"/>
</dbReference>
<accession>A0A8H2LD08</accession>
<dbReference type="PROSITE" id="PS50206">
    <property type="entry name" value="RHODANESE_3"/>
    <property type="match status" value="1"/>
</dbReference>
<organism evidence="2 3">
    <name type="scientific">Bizionia saleffrena</name>
    <dbReference type="NCBI Taxonomy" id="291189"/>
    <lineage>
        <taxon>Bacteria</taxon>
        <taxon>Pseudomonadati</taxon>
        <taxon>Bacteroidota</taxon>
        <taxon>Flavobacteriia</taxon>
        <taxon>Flavobacteriales</taxon>
        <taxon>Flavobacteriaceae</taxon>
        <taxon>Bizionia</taxon>
    </lineage>
</organism>
<evidence type="ECO:0000313" key="3">
    <source>
        <dbReference type="Proteomes" id="UP000323324"/>
    </source>
</evidence>
<comment type="caution">
    <text evidence="2">The sequence shown here is derived from an EMBL/GenBank/DDBJ whole genome shotgun (WGS) entry which is preliminary data.</text>
</comment>
<dbReference type="Gene3D" id="3.40.250.10">
    <property type="entry name" value="Rhodanese-like domain"/>
    <property type="match status" value="1"/>
</dbReference>
<dbReference type="AlphaFoldDB" id="A0A8H2LD08"/>
<dbReference type="EMBL" id="VSKM01000011">
    <property type="protein sequence ID" value="TYB72531.1"/>
    <property type="molecule type" value="Genomic_DNA"/>
</dbReference>